<feature type="transmembrane region" description="Helical" evidence="1">
    <location>
        <begin position="47"/>
        <end position="68"/>
    </location>
</feature>
<gene>
    <name evidence="2" type="ORF">PCON_01809</name>
</gene>
<evidence type="ECO:0000313" key="3">
    <source>
        <dbReference type="Proteomes" id="UP000018144"/>
    </source>
</evidence>
<proteinExistence type="predicted"/>
<dbReference type="Proteomes" id="UP000018144">
    <property type="component" value="Unassembled WGS sequence"/>
</dbReference>
<protein>
    <submittedName>
        <fullName evidence="2">Uncharacterized protein</fullName>
    </submittedName>
</protein>
<reference evidence="2 3" key="1">
    <citation type="journal article" date="2013" name="PLoS Genet.">
        <title>The genome and development-dependent transcriptomes of Pyronema confluens: a window into fungal evolution.</title>
        <authorList>
            <person name="Traeger S."/>
            <person name="Altegoer F."/>
            <person name="Freitag M."/>
            <person name="Gabaldon T."/>
            <person name="Kempken F."/>
            <person name="Kumar A."/>
            <person name="Marcet-Houben M."/>
            <person name="Poggeler S."/>
            <person name="Stajich J.E."/>
            <person name="Nowrousian M."/>
        </authorList>
    </citation>
    <scope>NUCLEOTIDE SEQUENCE [LARGE SCALE GENOMIC DNA]</scope>
    <source>
        <strain evidence="3">CBS 100304</strain>
        <tissue evidence="2">Vegetative mycelium</tissue>
    </source>
</reference>
<evidence type="ECO:0000313" key="2">
    <source>
        <dbReference type="EMBL" id="CCX33771.1"/>
    </source>
</evidence>
<accession>U4LNP3</accession>
<keyword evidence="3" id="KW-1185">Reference proteome</keyword>
<keyword evidence="1" id="KW-0472">Membrane</keyword>
<dbReference type="EMBL" id="HF936182">
    <property type="protein sequence ID" value="CCX33771.1"/>
    <property type="molecule type" value="Genomic_DNA"/>
</dbReference>
<organism evidence="2 3">
    <name type="scientific">Pyronema omphalodes (strain CBS 100304)</name>
    <name type="common">Pyronema confluens</name>
    <dbReference type="NCBI Taxonomy" id="1076935"/>
    <lineage>
        <taxon>Eukaryota</taxon>
        <taxon>Fungi</taxon>
        <taxon>Dikarya</taxon>
        <taxon>Ascomycota</taxon>
        <taxon>Pezizomycotina</taxon>
        <taxon>Pezizomycetes</taxon>
        <taxon>Pezizales</taxon>
        <taxon>Pyronemataceae</taxon>
        <taxon>Pyronema</taxon>
    </lineage>
</organism>
<sequence length="80" mass="9258">MPSCRYGMVGWIQDSDYFVPEFSSGKVSKEVLRKWSFSPRRRAPEDAMPLLAGLPAFQVPIILTYLYFTCRCMHRYAQGC</sequence>
<evidence type="ECO:0000256" key="1">
    <source>
        <dbReference type="SAM" id="Phobius"/>
    </source>
</evidence>
<keyword evidence="1" id="KW-1133">Transmembrane helix</keyword>
<keyword evidence="1" id="KW-0812">Transmembrane</keyword>
<dbReference type="AlphaFoldDB" id="U4LNP3"/>
<name>U4LNP3_PYROM</name>